<dbReference type="CDD" id="cd18577">
    <property type="entry name" value="ABC_6TM_Pgp_ABCB1_D1_like"/>
    <property type="match status" value="1"/>
</dbReference>
<evidence type="ECO:0000259" key="9">
    <source>
        <dbReference type="PROSITE" id="PS50893"/>
    </source>
</evidence>
<dbReference type="Pfam" id="PF00664">
    <property type="entry name" value="ABC_membrane"/>
    <property type="match status" value="2"/>
</dbReference>
<dbReference type="InterPro" id="IPR039421">
    <property type="entry name" value="Type_1_exporter"/>
</dbReference>
<organism evidence="11 12">
    <name type="scientific">Hyaloscypha bicolor E</name>
    <dbReference type="NCBI Taxonomy" id="1095630"/>
    <lineage>
        <taxon>Eukaryota</taxon>
        <taxon>Fungi</taxon>
        <taxon>Dikarya</taxon>
        <taxon>Ascomycota</taxon>
        <taxon>Pezizomycotina</taxon>
        <taxon>Leotiomycetes</taxon>
        <taxon>Helotiales</taxon>
        <taxon>Hyaloscyphaceae</taxon>
        <taxon>Hyaloscypha</taxon>
        <taxon>Hyaloscypha bicolor</taxon>
    </lineage>
</organism>
<evidence type="ECO:0000256" key="4">
    <source>
        <dbReference type="ARBA" id="ARBA00022741"/>
    </source>
</evidence>
<dbReference type="PROSITE" id="PS50893">
    <property type="entry name" value="ABC_TRANSPORTER_2"/>
    <property type="match status" value="2"/>
</dbReference>
<dbReference type="PANTHER" id="PTHR43394">
    <property type="entry name" value="ATP-DEPENDENT PERMEASE MDL1, MITOCHONDRIAL"/>
    <property type="match status" value="1"/>
</dbReference>
<comment type="similarity">
    <text evidence="2">Belongs to the ABC transporter superfamily. ABCB family. Multidrug resistance exporter (TC 3.A.1.201) subfamily.</text>
</comment>
<keyword evidence="4" id="KW-0547">Nucleotide-binding</keyword>
<dbReference type="Gene3D" id="1.20.1560.10">
    <property type="entry name" value="ABC transporter type 1, transmembrane domain"/>
    <property type="match status" value="3"/>
</dbReference>
<dbReference type="PANTHER" id="PTHR43394:SF1">
    <property type="entry name" value="ATP-BINDING CASSETTE SUB-FAMILY B MEMBER 10, MITOCHONDRIAL"/>
    <property type="match status" value="1"/>
</dbReference>
<feature type="transmembrane region" description="Helical" evidence="8">
    <location>
        <begin position="216"/>
        <end position="238"/>
    </location>
</feature>
<feature type="domain" description="ABC transmembrane type-1" evidence="10">
    <location>
        <begin position="70"/>
        <end position="359"/>
    </location>
</feature>
<dbReference type="SUPFAM" id="SSF52540">
    <property type="entry name" value="P-loop containing nucleoside triphosphate hydrolases"/>
    <property type="match status" value="2"/>
</dbReference>
<dbReference type="GO" id="GO:0016887">
    <property type="term" value="F:ATP hydrolysis activity"/>
    <property type="evidence" value="ECO:0007669"/>
    <property type="project" value="InterPro"/>
</dbReference>
<dbReference type="GO" id="GO:0005743">
    <property type="term" value="C:mitochondrial inner membrane"/>
    <property type="evidence" value="ECO:0007669"/>
    <property type="project" value="TreeGrafter"/>
</dbReference>
<dbReference type="PROSITE" id="PS50929">
    <property type="entry name" value="ABC_TM1F"/>
    <property type="match status" value="2"/>
</dbReference>
<keyword evidence="5" id="KW-0067">ATP-binding</keyword>
<feature type="transmembrane region" description="Helical" evidence="8">
    <location>
        <begin position="855"/>
        <end position="873"/>
    </location>
</feature>
<keyword evidence="6 8" id="KW-1133">Transmembrane helix</keyword>
<evidence type="ECO:0000256" key="2">
    <source>
        <dbReference type="ARBA" id="ARBA00007577"/>
    </source>
</evidence>
<dbReference type="SUPFAM" id="SSF90123">
    <property type="entry name" value="ABC transporter transmembrane region"/>
    <property type="match status" value="2"/>
</dbReference>
<dbReference type="CDD" id="cd03249">
    <property type="entry name" value="ABC_MTABC3_MDL1_MDL2"/>
    <property type="match status" value="1"/>
</dbReference>
<dbReference type="GO" id="GO:0015421">
    <property type="term" value="F:ABC-type oligopeptide transporter activity"/>
    <property type="evidence" value="ECO:0007669"/>
    <property type="project" value="TreeGrafter"/>
</dbReference>
<feature type="transmembrane region" description="Helical" evidence="8">
    <location>
        <begin position="66"/>
        <end position="90"/>
    </location>
</feature>
<dbReference type="InterPro" id="IPR027417">
    <property type="entry name" value="P-loop_NTPase"/>
</dbReference>
<name>A0A2J6TBE3_9HELO</name>
<feature type="transmembrane region" description="Helical" evidence="8">
    <location>
        <begin position="192"/>
        <end position="210"/>
    </location>
</feature>
<feature type="domain" description="ABC transporter" evidence="9">
    <location>
        <begin position="1057"/>
        <end position="1300"/>
    </location>
</feature>
<protein>
    <submittedName>
        <fullName evidence="11">Mating factor A secretion protein STE6-like protein</fullName>
    </submittedName>
</protein>
<feature type="domain" description="ABC transporter" evidence="9">
    <location>
        <begin position="392"/>
        <end position="637"/>
    </location>
</feature>
<dbReference type="OrthoDB" id="6500128at2759"/>
<dbReference type="CDD" id="cd18578">
    <property type="entry name" value="ABC_6TM_Pgp_ABCB1_D2_like"/>
    <property type="match status" value="1"/>
</dbReference>
<evidence type="ECO:0000256" key="6">
    <source>
        <dbReference type="ARBA" id="ARBA00022989"/>
    </source>
</evidence>
<dbReference type="Proteomes" id="UP000235371">
    <property type="component" value="Unassembled WGS sequence"/>
</dbReference>
<dbReference type="InterPro" id="IPR017871">
    <property type="entry name" value="ABC_transporter-like_CS"/>
</dbReference>
<dbReference type="PROSITE" id="PS00211">
    <property type="entry name" value="ABC_TRANSPORTER_1"/>
    <property type="match status" value="2"/>
</dbReference>
<dbReference type="FunFam" id="3.40.50.300:FF:000913">
    <property type="entry name" value="ABC multidrug transporter SitT"/>
    <property type="match status" value="1"/>
</dbReference>
<evidence type="ECO:0000256" key="5">
    <source>
        <dbReference type="ARBA" id="ARBA00022840"/>
    </source>
</evidence>
<comment type="subcellular location">
    <subcellularLocation>
        <location evidence="1">Membrane</location>
        <topology evidence="1">Multi-pass membrane protein</topology>
    </subcellularLocation>
</comment>
<feature type="transmembrane region" description="Helical" evidence="8">
    <location>
        <begin position="297"/>
        <end position="319"/>
    </location>
</feature>
<evidence type="ECO:0000313" key="12">
    <source>
        <dbReference type="Proteomes" id="UP000235371"/>
    </source>
</evidence>
<evidence type="ECO:0000256" key="1">
    <source>
        <dbReference type="ARBA" id="ARBA00004141"/>
    </source>
</evidence>
<dbReference type="FunFam" id="3.40.50.300:FF:000251">
    <property type="entry name" value="ABC transporter B family member 19"/>
    <property type="match status" value="1"/>
</dbReference>
<gene>
    <name evidence="11" type="ORF">K444DRAFT_663140</name>
</gene>
<feature type="transmembrane region" description="Helical" evidence="8">
    <location>
        <begin position="117"/>
        <end position="140"/>
    </location>
</feature>
<evidence type="ECO:0000256" key="8">
    <source>
        <dbReference type="SAM" id="Phobius"/>
    </source>
</evidence>
<evidence type="ECO:0000256" key="7">
    <source>
        <dbReference type="ARBA" id="ARBA00023136"/>
    </source>
</evidence>
<dbReference type="InterPro" id="IPR036640">
    <property type="entry name" value="ABC1_TM_sf"/>
</dbReference>
<dbReference type="Gene3D" id="3.40.50.300">
    <property type="entry name" value="P-loop containing nucleotide triphosphate hydrolases"/>
    <property type="match status" value="2"/>
</dbReference>
<keyword evidence="7 8" id="KW-0472">Membrane</keyword>
<keyword evidence="3 8" id="KW-0812">Transmembrane</keyword>
<feature type="domain" description="ABC transmembrane type-1" evidence="10">
    <location>
        <begin position="733"/>
        <end position="1022"/>
    </location>
</feature>
<evidence type="ECO:0000256" key="3">
    <source>
        <dbReference type="ARBA" id="ARBA00022692"/>
    </source>
</evidence>
<dbReference type="RefSeq" id="XP_024737196.1">
    <property type="nucleotide sequence ID" value="XM_024886790.1"/>
</dbReference>
<reference evidence="11 12" key="1">
    <citation type="submission" date="2016-04" db="EMBL/GenBank/DDBJ databases">
        <title>A degradative enzymes factory behind the ericoid mycorrhizal symbiosis.</title>
        <authorList>
            <consortium name="DOE Joint Genome Institute"/>
            <person name="Martino E."/>
            <person name="Morin E."/>
            <person name="Grelet G."/>
            <person name="Kuo A."/>
            <person name="Kohler A."/>
            <person name="Daghino S."/>
            <person name="Barry K."/>
            <person name="Choi C."/>
            <person name="Cichocki N."/>
            <person name="Clum A."/>
            <person name="Copeland A."/>
            <person name="Hainaut M."/>
            <person name="Haridas S."/>
            <person name="Labutti K."/>
            <person name="Lindquist E."/>
            <person name="Lipzen A."/>
            <person name="Khouja H.-R."/>
            <person name="Murat C."/>
            <person name="Ohm R."/>
            <person name="Olson A."/>
            <person name="Spatafora J."/>
            <person name="Veneault-Fourrey C."/>
            <person name="Henrissat B."/>
            <person name="Grigoriev I."/>
            <person name="Martin F."/>
            <person name="Perotto S."/>
        </authorList>
    </citation>
    <scope>NUCLEOTIDE SEQUENCE [LARGE SCALE GENOMIC DNA]</scope>
    <source>
        <strain evidence="11 12">E</strain>
    </source>
</reference>
<dbReference type="InterPro" id="IPR003593">
    <property type="entry name" value="AAA+_ATPase"/>
</dbReference>
<feature type="transmembrane region" description="Helical" evidence="8">
    <location>
        <begin position="731"/>
        <end position="758"/>
    </location>
</feature>
<dbReference type="InterPro" id="IPR011527">
    <property type="entry name" value="ABC1_TM_dom"/>
</dbReference>
<evidence type="ECO:0000313" key="11">
    <source>
        <dbReference type="EMBL" id="PMD60292.1"/>
    </source>
</evidence>
<sequence>MANAASRIQRFIRGKHEKAPRAEDQQFELHHEPSQIATFDTPQSSQNGTTQITYATLYRYATPWDLCCLALAATTAVAAGAALPLMSVIIGNLSGSFADYFNDHKASDISAVLQRHVVYFVYLAAGEFVLIYLSTVLFVYTGEKISSKIRTSYLQAILAKDIAFFDHTGAGEVTTCLTADTNSIQEAISEKVALILNGIASFIAAFVIGFVRFWRLTAICMSTVFAIILAMGVSSYYITLWNRLSLDHFAAGSNVAEETISSIRLVKALKTEKAFASAYDEHLQAALRESIRSRVTLACMIGSVSCIVFLNYGLAFWMGGRFIGSGETDKAAVLTIIMAIMMGIFAVGNLAPNIQYLSAGVAAGSRIFGVIDRSSSAPIKPGAELEFVRGDLELRNVGHIYPTRPSVIALDNVSFTVPAGKTTAIVGYSGSGKSSVLSLIERFYDPVSGVISLDGHDIGSLDVHWLRRQIAFVGQEPVLFNKSIRDNIADGIVDSPYEFETKEQQEKRIIKAAMQANIHDFISLLPGGYETLVGEKGVLLSGGQKQRIAIARAIIRNPRILLLDEATSALDTSAENIVRVALETAAANRTTIVVAHRLSTIRNADKIVVLDKGAIVEEGNHEFLLAKGNIYASLVASQRLDNIYENSTSKLDQFDFDWNAVKIPSWRFKDHIIVENDGEFGAIPTGLTWNESSTTIRLPTTKMGKSSSEVQSSLWLVVKFIATLTRQDLRYLILGLIFSTINGAVQPVQGVFFAQAIVALSQPFPGSKNFLHTINFWAWMNVMIAIVQLIVLPAQGLMSAICTERLVFKARSRAFRSITQQEIPFFDLEENSIGALTSFLSTKINHLLTLSSQTLNILVSCLSTIIIAVSVSMAVGWKLAIVCLCTVPAILGTGYLRVKSIANFQKSAQAAYQKSAGFACEYINAIRTVASLTMENRILEAYCLQIYAHTKSSLWSNLLNSAYYAASQSMIFLALAIGFWYGGILLSRGEYTLLQVFLILSEIIFSIRSAGTAFAFAGDIAKGGVAAAEIRQLICGKAITEESGEGGQVIERIEGHIEFRDVHFRYPARPDAPVLQGLSMKVQAGQSIALLGSSGSGKSTVIALLERFYEPLAGEILLDGQTITSLNLNDLRKHVALVSQEPLMCQGTIKDNLLLGFDTTNNATAIVPEDKIIEACKEANIYDFIQSLPEGFSTQVGPKSILLSGGERQRLTIARALLRDSKILLLDEAMSSLDAQSEELVLQALERASKGRTTISIAHRLSTIRHTDCIFVIDGGAVAEKGTHEDLMNIEGGHYRNLVLREHLRTKSH</sequence>
<proteinExistence type="inferred from homology"/>
<dbReference type="EMBL" id="KZ613790">
    <property type="protein sequence ID" value="PMD60292.1"/>
    <property type="molecule type" value="Genomic_DNA"/>
</dbReference>
<dbReference type="STRING" id="1095630.A0A2J6TBE3"/>
<dbReference type="InParanoid" id="A0A2J6TBE3"/>
<evidence type="ECO:0000259" key="10">
    <source>
        <dbReference type="PROSITE" id="PS50929"/>
    </source>
</evidence>
<keyword evidence="12" id="KW-1185">Reference proteome</keyword>
<dbReference type="Pfam" id="PF00005">
    <property type="entry name" value="ABC_tran"/>
    <property type="match status" value="2"/>
</dbReference>
<dbReference type="GO" id="GO:0090374">
    <property type="term" value="P:oligopeptide export from mitochondrion"/>
    <property type="evidence" value="ECO:0007669"/>
    <property type="project" value="TreeGrafter"/>
</dbReference>
<dbReference type="GeneID" id="36594867"/>
<dbReference type="InterPro" id="IPR003439">
    <property type="entry name" value="ABC_transporter-like_ATP-bd"/>
</dbReference>
<feature type="transmembrane region" description="Helical" evidence="8">
    <location>
        <begin position="879"/>
        <end position="898"/>
    </location>
</feature>
<dbReference type="GO" id="GO:0005524">
    <property type="term" value="F:ATP binding"/>
    <property type="evidence" value="ECO:0007669"/>
    <property type="project" value="UniProtKB-KW"/>
</dbReference>
<feature type="transmembrane region" description="Helical" evidence="8">
    <location>
        <begin position="331"/>
        <end position="351"/>
    </location>
</feature>
<dbReference type="SMART" id="SM00382">
    <property type="entry name" value="AAA"/>
    <property type="match status" value="2"/>
</dbReference>
<feature type="transmembrane region" description="Helical" evidence="8">
    <location>
        <begin position="961"/>
        <end position="981"/>
    </location>
</feature>
<accession>A0A2J6TBE3</accession>
<feature type="transmembrane region" description="Helical" evidence="8">
    <location>
        <begin position="778"/>
        <end position="803"/>
    </location>
</feature>